<dbReference type="PANTHER" id="PTHR21646">
    <property type="entry name" value="UBIQUITIN CARBOXYL-TERMINAL HYDROLASE"/>
    <property type="match status" value="1"/>
</dbReference>
<dbReference type="CDD" id="cd02674">
    <property type="entry name" value="Peptidase_C19R"/>
    <property type="match status" value="1"/>
</dbReference>
<dbReference type="SUPFAM" id="SSF54001">
    <property type="entry name" value="Cysteine proteinases"/>
    <property type="match status" value="1"/>
</dbReference>
<name>A0A6C0CDZ6_9ZZZZ</name>
<dbReference type="InterPro" id="IPR001394">
    <property type="entry name" value="Peptidase_C19_UCH"/>
</dbReference>
<dbReference type="GO" id="GO:0016579">
    <property type="term" value="P:protein deubiquitination"/>
    <property type="evidence" value="ECO:0007669"/>
    <property type="project" value="InterPro"/>
</dbReference>
<feature type="domain" description="USP" evidence="1">
    <location>
        <begin position="9"/>
        <end position="332"/>
    </location>
</feature>
<dbReference type="InterPro" id="IPR038765">
    <property type="entry name" value="Papain-like_cys_pep_sf"/>
</dbReference>
<dbReference type="EMBL" id="MN739395">
    <property type="protein sequence ID" value="QHT02513.1"/>
    <property type="molecule type" value="Genomic_DNA"/>
</dbReference>
<sequence>MSNNLAGNKGLANLGNTCYMNSAIQCLSHLLEFHPKNDDFIEHLNQSDELYKSWYNTQIHLWSSLGEKVVVPTTFLKKFMSCCAEKDICFYNFNQNDTEEFISIFMNLLHESIKLRAEISVDGTPTNQIERLQVKSVKSWSDFFKDDYSYIIQKFYSQQLTITSCSKCDYYTVNFEPFMVLSLEIPGSDSNLYDCLSSYTNKTTLDADNLWTCDKCKQKVNPDKKIKLWKTSNVIIILLKRYSSRSKKDNFVEYPLKLDLDDYLVDYEKKGKTYSLSGICIQSGSLGGGHYYAMCQNALDGKWREYNDTNVREVDERELLSQKPYCLFYRRT</sequence>
<proteinExistence type="predicted"/>
<dbReference type="Pfam" id="PF00443">
    <property type="entry name" value="UCH"/>
    <property type="match status" value="1"/>
</dbReference>
<dbReference type="Gene3D" id="3.90.70.10">
    <property type="entry name" value="Cysteine proteinases"/>
    <property type="match status" value="1"/>
</dbReference>
<accession>A0A6C0CDZ6</accession>
<dbReference type="PANTHER" id="PTHR21646:SF46">
    <property type="entry name" value="UBIQUITIN CARBOXYL-TERMINAL HYDROLASE"/>
    <property type="match status" value="1"/>
</dbReference>
<dbReference type="InterPro" id="IPR050185">
    <property type="entry name" value="Ub_carboxyl-term_hydrolase"/>
</dbReference>
<dbReference type="InterPro" id="IPR028889">
    <property type="entry name" value="USP"/>
</dbReference>
<dbReference type="GO" id="GO:0004843">
    <property type="term" value="F:cysteine-type deubiquitinase activity"/>
    <property type="evidence" value="ECO:0007669"/>
    <property type="project" value="InterPro"/>
</dbReference>
<evidence type="ECO:0000259" key="1">
    <source>
        <dbReference type="PROSITE" id="PS50235"/>
    </source>
</evidence>
<dbReference type="PROSITE" id="PS50235">
    <property type="entry name" value="USP_3"/>
    <property type="match status" value="1"/>
</dbReference>
<protein>
    <recommendedName>
        <fullName evidence="1">USP domain-containing protein</fullName>
    </recommendedName>
</protein>
<dbReference type="AlphaFoldDB" id="A0A6C0CDZ6"/>
<organism evidence="2">
    <name type="scientific">viral metagenome</name>
    <dbReference type="NCBI Taxonomy" id="1070528"/>
    <lineage>
        <taxon>unclassified sequences</taxon>
        <taxon>metagenomes</taxon>
        <taxon>organismal metagenomes</taxon>
    </lineage>
</organism>
<evidence type="ECO:0000313" key="2">
    <source>
        <dbReference type="EMBL" id="QHT02513.1"/>
    </source>
</evidence>
<dbReference type="InterPro" id="IPR018200">
    <property type="entry name" value="USP_CS"/>
</dbReference>
<reference evidence="2" key="1">
    <citation type="journal article" date="2020" name="Nature">
        <title>Giant virus diversity and host interactions through global metagenomics.</title>
        <authorList>
            <person name="Schulz F."/>
            <person name="Roux S."/>
            <person name="Paez-Espino D."/>
            <person name="Jungbluth S."/>
            <person name="Walsh D.A."/>
            <person name="Denef V.J."/>
            <person name="McMahon K.D."/>
            <person name="Konstantinidis K.T."/>
            <person name="Eloe-Fadrosh E.A."/>
            <person name="Kyrpides N.C."/>
            <person name="Woyke T."/>
        </authorList>
    </citation>
    <scope>NUCLEOTIDE SEQUENCE</scope>
    <source>
        <strain evidence="2">GVMAG-M-3300020595-32</strain>
    </source>
</reference>
<dbReference type="PROSITE" id="PS00972">
    <property type="entry name" value="USP_1"/>
    <property type="match status" value="1"/>
</dbReference>